<organism evidence="5 6">
    <name type="scientific">Pedobacter jeongneungensis</name>
    <dbReference type="NCBI Taxonomy" id="947309"/>
    <lineage>
        <taxon>Bacteria</taxon>
        <taxon>Pseudomonadati</taxon>
        <taxon>Bacteroidota</taxon>
        <taxon>Sphingobacteriia</taxon>
        <taxon>Sphingobacteriales</taxon>
        <taxon>Sphingobacteriaceae</taxon>
        <taxon>Pedobacter</taxon>
    </lineage>
</organism>
<dbReference type="Gene3D" id="2.160.20.10">
    <property type="entry name" value="Single-stranded right-handed beta-helix, Pectin lyase-like"/>
    <property type="match status" value="1"/>
</dbReference>
<evidence type="ECO:0000313" key="5">
    <source>
        <dbReference type="EMBL" id="GAA4202981.1"/>
    </source>
</evidence>
<accession>A0ABP8BBT3</accession>
<sequence length="444" mass="49397">MQNRKALLIFDQIVLSIYLTKYLPLLTMKRLTLLTFFAFMGFNGGAQEYVITKFGVNADSTKLNTKAIQSVIDKAFQKGGGTIVVPKGTYLTGALFFKPKTNLLLQEGAVLKGSDNIKDYPFIPSRMEGRSLKYFAALINASKVDGFSITGPGTIDGNGLKFWKTFWSHRDSLNKLGRESTNLEVSRPRLLFIWGCNNVNIRGVKLRNSGFWTTHLYQCNNVLIENCDIRSPFRPVKAPSTDGIDIDVCKKVTIRGCYISVNDDAICIKGGKGVDAQKLPENGIVEDILIENCTIGEAHATLTMGSECIHARNITMRNCKVDNNCPILKMKMRGDTFQLYENITVENITGKCGSIIDLNPWKQFFDLAGSTAKPFGTIRNIRLSNIKVEATKFGEMDGNPDDKVSGFLFENLEVSTKTPFLKNKYQDVQIDHVMVNGAPLVVKP</sequence>
<dbReference type="SMART" id="SM00710">
    <property type="entry name" value="PbH1"/>
    <property type="match status" value="4"/>
</dbReference>
<evidence type="ECO:0000256" key="2">
    <source>
        <dbReference type="ARBA" id="ARBA00022801"/>
    </source>
</evidence>
<evidence type="ECO:0000256" key="4">
    <source>
        <dbReference type="RuleBase" id="RU361169"/>
    </source>
</evidence>
<name>A0ABP8BBT3_9SPHI</name>
<dbReference type="Pfam" id="PF00295">
    <property type="entry name" value="Glyco_hydro_28"/>
    <property type="match status" value="1"/>
</dbReference>
<dbReference type="InterPro" id="IPR000743">
    <property type="entry name" value="Glyco_hydro_28"/>
</dbReference>
<keyword evidence="6" id="KW-1185">Reference proteome</keyword>
<dbReference type="InterPro" id="IPR011050">
    <property type="entry name" value="Pectin_lyase_fold/virulence"/>
</dbReference>
<dbReference type="InterPro" id="IPR006626">
    <property type="entry name" value="PbH1"/>
</dbReference>
<dbReference type="PANTHER" id="PTHR31339:SF9">
    <property type="entry name" value="PLASMIN AND FIBRONECTIN-BINDING PROTEIN A"/>
    <property type="match status" value="1"/>
</dbReference>
<evidence type="ECO:0000256" key="3">
    <source>
        <dbReference type="ARBA" id="ARBA00023295"/>
    </source>
</evidence>
<proteinExistence type="inferred from homology"/>
<dbReference type="InterPro" id="IPR051801">
    <property type="entry name" value="GH28_Enzymes"/>
</dbReference>
<dbReference type="GO" id="GO:0016787">
    <property type="term" value="F:hydrolase activity"/>
    <property type="evidence" value="ECO:0007669"/>
    <property type="project" value="UniProtKB-KW"/>
</dbReference>
<dbReference type="EMBL" id="BAABBY010000004">
    <property type="protein sequence ID" value="GAA4202981.1"/>
    <property type="molecule type" value="Genomic_DNA"/>
</dbReference>
<protein>
    <submittedName>
        <fullName evidence="5">Glycosyl hydrolase family 28 protein</fullName>
    </submittedName>
</protein>
<keyword evidence="2 4" id="KW-0378">Hydrolase</keyword>
<reference evidence="6" key="1">
    <citation type="journal article" date="2019" name="Int. J. Syst. Evol. Microbiol.">
        <title>The Global Catalogue of Microorganisms (GCM) 10K type strain sequencing project: providing services to taxonomists for standard genome sequencing and annotation.</title>
        <authorList>
            <consortium name="The Broad Institute Genomics Platform"/>
            <consortium name="The Broad Institute Genome Sequencing Center for Infectious Disease"/>
            <person name="Wu L."/>
            <person name="Ma J."/>
        </authorList>
    </citation>
    <scope>NUCLEOTIDE SEQUENCE [LARGE SCALE GENOMIC DNA]</scope>
    <source>
        <strain evidence="6">JCM 17626</strain>
    </source>
</reference>
<gene>
    <name evidence="5" type="ORF">GCM10022289_18540</name>
</gene>
<evidence type="ECO:0000256" key="1">
    <source>
        <dbReference type="ARBA" id="ARBA00008834"/>
    </source>
</evidence>
<dbReference type="PANTHER" id="PTHR31339">
    <property type="entry name" value="PECTIN LYASE-RELATED"/>
    <property type="match status" value="1"/>
</dbReference>
<evidence type="ECO:0000313" key="6">
    <source>
        <dbReference type="Proteomes" id="UP001501772"/>
    </source>
</evidence>
<comment type="similarity">
    <text evidence="1 4">Belongs to the glycosyl hydrolase 28 family.</text>
</comment>
<keyword evidence="3 4" id="KW-0326">Glycosidase</keyword>
<dbReference type="InterPro" id="IPR012334">
    <property type="entry name" value="Pectin_lyas_fold"/>
</dbReference>
<dbReference type="Proteomes" id="UP001501772">
    <property type="component" value="Unassembled WGS sequence"/>
</dbReference>
<comment type="caution">
    <text evidence="5">The sequence shown here is derived from an EMBL/GenBank/DDBJ whole genome shotgun (WGS) entry which is preliminary data.</text>
</comment>
<dbReference type="SUPFAM" id="SSF51126">
    <property type="entry name" value="Pectin lyase-like"/>
    <property type="match status" value="1"/>
</dbReference>